<evidence type="ECO:0000256" key="14">
    <source>
        <dbReference type="ARBA" id="ARBA00044632"/>
    </source>
</evidence>
<evidence type="ECO:0000256" key="2">
    <source>
        <dbReference type="ARBA" id="ARBA00009409"/>
    </source>
</evidence>
<feature type="active site" description="Proton donor; for delta-elimination activity" evidence="15">
    <location>
        <position position="338"/>
    </location>
</feature>
<keyword evidence="9 15" id="KW-0238">DNA-binding</keyword>
<feature type="binding site" evidence="15">
    <location>
        <position position="112"/>
    </location>
    <ligand>
        <name>DNA</name>
        <dbReference type="ChEBI" id="CHEBI:16991"/>
    </ligand>
</feature>
<comment type="cofactor">
    <cofactor evidence="15">
        <name>Zn(2+)</name>
        <dbReference type="ChEBI" id="CHEBI:29105"/>
    </cofactor>
    <text evidence="15">Binds 1 zinc ion per subunit.</text>
</comment>
<comment type="catalytic activity">
    <reaction evidence="14 15">
        <text>2'-deoxyribonucleotide-(2'-deoxyribose 5'-phosphate)-2'-deoxyribonucleotide-DNA = a 3'-end 2'-deoxyribonucleotide-(2,3-dehydro-2,3-deoxyribose 5'-phosphate)-DNA + a 5'-end 5'-phospho-2'-deoxyribonucleoside-DNA + H(+)</text>
        <dbReference type="Rhea" id="RHEA:66592"/>
        <dbReference type="Rhea" id="RHEA-COMP:13180"/>
        <dbReference type="Rhea" id="RHEA-COMP:16897"/>
        <dbReference type="Rhea" id="RHEA-COMP:17067"/>
        <dbReference type="ChEBI" id="CHEBI:15378"/>
        <dbReference type="ChEBI" id="CHEBI:136412"/>
        <dbReference type="ChEBI" id="CHEBI:157695"/>
        <dbReference type="ChEBI" id="CHEBI:167181"/>
        <dbReference type="EC" id="4.2.99.18"/>
    </reaction>
</comment>
<comment type="similarity">
    <text evidence="2 15">Belongs to the FPG family.</text>
</comment>
<evidence type="ECO:0000256" key="3">
    <source>
        <dbReference type="ARBA" id="ARBA00011245"/>
    </source>
</evidence>
<dbReference type="GO" id="GO:0008270">
    <property type="term" value="F:zinc ion binding"/>
    <property type="evidence" value="ECO:0007669"/>
    <property type="project" value="UniProtKB-UniRule"/>
</dbReference>
<accession>A0A839FNI7</accession>
<dbReference type="GO" id="GO:0003684">
    <property type="term" value="F:damaged DNA binding"/>
    <property type="evidence" value="ECO:0007669"/>
    <property type="project" value="InterPro"/>
</dbReference>
<gene>
    <name evidence="15" type="primary">mutM</name>
    <name evidence="15" type="synonym">fpg</name>
    <name evidence="19" type="ORF">HNR24_000982</name>
</gene>
<feature type="binding site" evidence="15">
    <location>
        <position position="228"/>
    </location>
    <ligand>
        <name>DNA</name>
        <dbReference type="ChEBI" id="CHEBI:16991"/>
    </ligand>
</feature>
<evidence type="ECO:0000313" key="20">
    <source>
        <dbReference type="Proteomes" id="UP000546252"/>
    </source>
</evidence>
<feature type="binding site" evidence="15">
    <location>
        <position position="180"/>
    </location>
    <ligand>
        <name>DNA</name>
        <dbReference type="ChEBI" id="CHEBI:16991"/>
    </ligand>
</feature>
<dbReference type="InterPro" id="IPR012319">
    <property type="entry name" value="FPG_cat"/>
</dbReference>
<dbReference type="SMART" id="SM00898">
    <property type="entry name" value="Fapy_DNA_glyco"/>
    <property type="match status" value="1"/>
</dbReference>
<keyword evidence="6 15" id="KW-0863">Zinc-finger</keyword>
<comment type="catalytic activity">
    <reaction evidence="1 15">
        <text>Hydrolysis of DNA containing ring-opened 7-methylguanine residues, releasing 2,6-diamino-4-hydroxy-5-(N-methyl)formamidopyrimidine.</text>
        <dbReference type="EC" id="3.2.2.23"/>
    </reaction>
</comment>
<evidence type="ECO:0000259" key="18">
    <source>
        <dbReference type="PROSITE" id="PS51068"/>
    </source>
</evidence>
<evidence type="ECO:0000256" key="9">
    <source>
        <dbReference type="ARBA" id="ARBA00023125"/>
    </source>
</evidence>
<feature type="domain" description="Formamidopyrimidine-DNA glycosylase catalytic" evidence="18">
    <location>
        <begin position="2"/>
        <end position="183"/>
    </location>
</feature>
<dbReference type="PROSITE" id="PS51068">
    <property type="entry name" value="FPG_CAT"/>
    <property type="match status" value="1"/>
</dbReference>
<dbReference type="InterPro" id="IPR035937">
    <property type="entry name" value="FPG_N"/>
</dbReference>
<keyword evidence="4 15" id="KW-0479">Metal-binding</keyword>
<evidence type="ECO:0000313" key="19">
    <source>
        <dbReference type="EMBL" id="MBA8921049.1"/>
    </source>
</evidence>
<feature type="region of interest" description="Disordered" evidence="16">
    <location>
        <begin position="126"/>
        <end position="171"/>
    </location>
</feature>
<evidence type="ECO:0000259" key="17">
    <source>
        <dbReference type="PROSITE" id="PS51066"/>
    </source>
</evidence>
<keyword evidence="12 15" id="KW-0511">Multifunctional enzyme</keyword>
<dbReference type="InterPro" id="IPR020629">
    <property type="entry name" value="FPG_Glyclase"/>
</dbReference>
<evidence type="ECO:0000256" key="7">
    <source>
        <dbReference type="ARBA" id="ARBA00022801"/>
    </source>
</evidence>
<keyword evidence="5 15" id="KW-0227">DNA damage</keyword>
<dbReference type="PANTHER" id="PTHR22993">
    <property type="entry name" value="FORMAMIDOPYRIMIDINE-DNA GLYCOSYLASE"/>
    <property type="match status" value="1"/>
</dbReference>
<dbReference type="EC" id="4.2.99.18" evidence="15"/>
<evidence type="ECO:0000256" key="8">
    <source>
        <dbReference type="ARBA" id="ARBA00022833"/>
    </source>
</evidence>
<evidence type="ECO:0000256" key="15">
    <source>
        <dbReference type="HAMAP-Rule" id="MF_00103"/>
    </source>
</evidence>
<evidence type="ECO:0000256" key="11">
    <source>
        <dbReference type="ARBA" id="ARBA00023239"/>
    </source>
</evidence>
<dbReference type="GO" id="GO:0034039">
    <property type="term" value="F:8-oxo-7,8-dihydroguanine DNA N-glycosylase activity"/>
    <property type="evidence" value="ECO:0007669"/>
    <property type="project" value="TreeGrafter"/>
</dbReference>
<dbReference type="InterPro" id="IPR000214">
    <property type="entry name" value="Znf_DNA_glyclase/AP_lyase"/>
</dbReference>
<sequence length="375" mass="40253">MPELPEVEVVRRGISRWAAGRTVESVIIHDPRSLRRHGLGAGLEEAARLGSFSTALNQQRLLTPQRRGKFLWIPLQDHTAPVAEAPRQSLLIHLGMSGQVLIDDPAAPTQKHLKITLELGELEAGVRQAAEPPASEAVAPSPETAELSPEGSALSLQAAEDDSPGEADSGPRQLRFIDQRIFGGMQISELVPSTHPSGSVPAAAAHIAADPLEPALDAETFFRTLRRRRTGLKRGLLDQGMVSGIGNIYADEALWLAKLHYLRPTATITRAESARLLDGVKVVMLAALEAGGTSFDALYVNVNGASGYFDRSLQVYGQQGRPCLRCGTEVVRESFMNRGSHFCPTCQRAPRSAPRSAPKPASRSAPGSAPRSAPQ</sequence>
<dbReference type="PROSITE" id="PS51066">
    <property type="entry name" value="ZF_FPG_2"/>
    <property type="match status" value="1"/>
</dbReference>
<dbReference type="CDD" id="cd08966">
    <property type="entry name" value="EcFpg-like_N"/>
    <property type="match status" value="1"/>
</dbReference>
<evidence type="ECO:0000256" key="16">
    <source>
        <dbReference type="SAM" id="MobiDB-lite"/>
    </source>
</evidence>
<dbReference type="Proteomes" id="UP000546252">
    <property type="component" value="Unassembled WGS sequence"/>
</dbReference>
<comment type="function">
    <text evidence="15">Involved in base excision repair of DNA damaged by oxidation or by mutagenic agents. Acts as DNA glycosylase that recognizes and removes damaged bases. Has a preference for oxidized purines, such as 7,8-dihydro-8-oxoguanine (8-oxoG). Has AP (apurinic/apyrimidinic) lyase activity and introduces nicks in the DNA strand. Cleaves the DNA backbone by beta-delta elimination to generate a single-strand break at the site of the removed base with both 3'- and 5'-phosphates.</text>
</comment>
<feature type="region of interest" description="Disordered" evidence="16">
    <location>
        <begin position="346"/>
        <end position="375"/>
    </location>
</feature>
<dbReference type="SUPFAM" id="SSF57716">
    <property type="entry name" value="Glucocorticoid receptor-like (DNA-binding domain)"/>
    <property type="match status" value="1"/>
</dbReference>
<protein>
    <recommendedName>
        <fullName evidence="15">Formamidopyrimidine-DNA glycosylase</fullName>
        <shortName evidence="15">Fapy-DNA glycosylase</shortName>
        <ecNumber evidence="15">3.2.2.23</ecNumber>
    </recommendedName>
    <alternativeName>
        <fullName evidence="15">DNA-(apurinic or apyrimidinic site) lyase MutM</fullName>
        <shortName evidence="15">AP lyase MutM</shortName>
        <ecNumber evidence="15">4.2.99.18</ecNumber>
    </alternativeName>
</protein>
<dbReference type="InterPro" id="IPR010979">
    <property type="entry name" value="Ribosomal_uS13-like_H2TH"/>
</dbReference>
<dbReference type="SUPFAM" id="SSF81624">
    <property type="entry name" value="N-terminal domain of MutM-like DNA repair proteins"/>
    <property type="match status" value="1"/>
</dbReference>
<dbReference type="EC" id="3.2.2.23" evidence="15"/>
<evidence type="ECO:0000256" key="12">
    <source>
        <dbReference type="ARBA" id="ARBA00023268"/>
    </source>
</evidence>
<keyword evidence="13 15" id="KW-0326">Glycosidase</keyword>
<dbReference type="InterPro" id="IPR010663">
    <property type="entry name" value="Znf_FPG/IleRS"/>
</dbReference>
<keyword evidence="8 15" id="KW-0862">Zinc</keyword>
<dbReference type="FunFam" id="1.10.8.50:FF:000003">
    <property type="entry name" value="Formamidopyrimidine-DNA glycosylase"/>
    <property type="match status" value="1"/>
</dbReference>
<feature type="compositionally biased region" description="Low complexity" evidence="16">
    <location>
        <begin position="348"/>
        <end position="375"/>
    </location>
</feature>
<dbReference type="PANTHER" id="PTHR22993:SF9">
    <property type="entry name" value="FORMAMIDOPYRIMIDINE-DNA GLYCOSYLASE"/>
    <property type="match status" value="1"/>
</dbReference>
<dbReference type="GO" id="GO:0003690">
    <property type="term" value="F:double-stranded DNA binding"/>
    <property type="evidence" value="ECO:0007669"/>
    <property type="project" value="UniProtKB-ARBA"/>
</dbReference>
<evidence type="ECO:0000256" key="6">
    <source>
        <dbReference type="ARBA" id="ARBA00022771"/>
    </source>
</evidence>
<organism evidence="19 20">
    <name type="scientific">Nesterenkonia jeotgali</name>
    <dbReference type="NCBI Taxonomy" id="317018"/>
    <lineage>
        <taxon>Bacteria</taxon>
        <taxon>Bacillati</taxon>
        <taxon>Actinomycetota</taxon>
        <taxon>Actinomycetes</taxon>
        <taxon>Micrococcales</taxon>
        <taxon>Micrococcaceae</taxon>
        <taxon>Nesterenkonia</taxon>
    </lineage>
</organism>
<dbReference type="AlphaFoldDB" id="A0A839FNI7"/>
<dbReference type="SMART" id="SM01232">
    <property type="entry name" value="H2TH"/>
    <property type="match status" value="1"/>
</dbReference>
<dbReference type="Pfam" id="PF06827">
    <property type="entry name" value="zf-FPG_IleRS"/>
    <property type="match status" value="1"/>
</dbReference>
<dbReference type="InterPro" id="IPR015886">
    <property type="entry name" value="H2TH_FPG"/>
</dbReference>
<dbReference type="Gene3D" id="3.20.190.10">
    <property type="entry name" value="MutM-like, N-terminal"/>
    <property type="match status" value="1"/>
</dbReference>
<feature type="active site" description="Schiff-base intermediate with DNA" evidence="15">
    <location>
        <position position="2"/>
    </location>
</feature>
<dbReference type="EMBL" id="JACJIH010000001">
    <property type="protein sequence ID" value="MBA8921049.1"/>
    <property type="molecule type" value="Genomic_DNA"/>
</dbReference>
<dbReference type="RefSeq" id="WP_182495183.1">
    <property type="nucleotide sequence ID" value="NZ_BAAAKT010000004.1"/>
</dbReference>
<dbReference type="GO" id="GO:0006284">
    <property type="term" value="P:base-excision repair"/>
    <property type="evidence" value="ECO:0007669"/>
    <property type="project" value="InterPro"/>
</dbReference>
<feature type="domain" description="FPG-type" evidence="17">
    <location>
        <begin position="314"/>
        <end position="348"/>
    </location>
</feature>
<dbReference type="SUPFAM" id="SSF46946">
    <property type="entry name" value="S13-like H2TH domain"/>
    <property type="match status" value="1"/>
</dbReference>
<feature type="active site" description="Proton donor; for beta-elimination activity" evidence="15">
    <location>
        <position position="69"/>
    </location>
</feature>
<dbReference type="Pfam" id="PF01149">
    <property type="entry name" value="Fapy_DNA_glyco"/>
    <property type="match status" value="1"/>
</dbReference>
<evidence type="ECO:0000256" key="13">
    <source>
        <dbReference type="ARBA" id="ARBA00023295"/>
    </source>
</evidence>
<keyword evidence="11 15" id="KW-0456">Lyase</keyword>
<dbReference type="Pfam" id="PF06831">
    <property type="entry name" value="H2TH"/>
    <property type="match status" value="1"/>
</dbReference>
<evidence type="ECO:0000256" key="10">
    <source>
        <dbReference type="ARBA" id="ARBA00023204"/>
    </source>
</evidence>
<comment type="subunit">
    <text evidence="3 15">Monomer.</text>
</comment>
<dbReference type="GO" id="GO:0140078">
    <property type="term" value="F:class I DNA-(apurinic or apyrimidinic site) endonuclease activity"/>
    <property type="evidence" value="ECO:0007669"/>
    <property type="project" value="UniProtKB-EC"/>
</dbReference>
<evidence type="ECO:0000256" key="1">
    <source>
        <dbReference type="ARBA" id="ARBA00001668"/>
    </source>
</evidence>
<dbReference type="HAMAP" id="MF_00103">
    <property type="entry name" value="Fapy_DNA_glycosyl"/>
    <property type="match status" value="1"/>
</dbReference>
<keyword evidence="10 15" id="KW-0234">DNA repair</keyword>
<reference evidence="19 20" key="1">
    <citation type="submission" date="2020-08" db="EMBL/GenBank/DDBJ databases">
        <title>Sequencing the genomes of 1000 actinobacteria strains.</title>
        <authorList>
            <person name="Klenk H.-P."/>
        </authorList>
    </citation>
    <scope>NUCLEOTIDE SEQUENCE [LARGE SCALE GENOMIC DNA]</scope>
    <source>
        <strain evidence="19 20">DSM 19081</strain>
    </source>
</reference>
<keyword evidence="7 15" id="KW-0378">Hydrolase</keyword>
<comment type="caution">
    <text evidence="19">The sequence shown here is derived from an EMBL/GenBank/DDBJ whole genome shotgun (WGS) entry which is preliminary data.</text>
</comment>
<feature type="active site" description="Proton donor" evidence="15">
    <location>
        <position position="3"/>
    </location>
</feature>
<dbReference type="GO" id="GO:0006979">
    <property type="term" value="P:response to oxidative stress"/>
    <property type="evidence" value="ECO:0007669"/>
    <property type="project" value="UniProtKB-ARBA"/>
</dbReference>
<dbReference type="Gene3D" id="1.10.8.50">
    <property type="match status" value="1"/>
</dbReference>
<dbReference type="PROSITE" id="PS01242">
    <property type="entry name" value="ZF_FPG_1"/>
    <property type="match status" value="1"/>
</dbReference>
<evidence type="ECO:0000256" key="4">
    <source>
        <dbReference type="ARBA" id="ARBA00022723"/>
    </source>
</evidence>
<evidence type="ECO:0000256" key="5">
    <source>
        <dbReference type="ARBA" id="ARBA00022763"/>
    </source>
</evidence>
<feature type="compositionally biased region" description="Low complexity" evidence="16">
    <location>
        <begin position="129"/>
        <end position="146"/>
    </location>
</feature>
<proteinExistence type="inferred from homology"/>
<dbReference type="InterPro" id="IPR015887">
    <property type="entry name" value="DNA_glyclase_Znf_dom_DNA_BS"/>
</dbReference>
<name>A0A839FNI7_9MICC</name>